<dbReference type="InterPro" id="IPR029211">
    <property type="entry name" value="PfEMP1_ATS"/>
</dbReference>
<sequence>MENKTYLNLLYNNKIIEIQIVSNSFRIYWKYLKEIMIFRKLNHRIDIFRTVRVQNVVLLEPTKRDTFNIPSGDTHTNKFTDDDSNQLKQDFIYQYLQNIQKDLPSEKYH</sequence>
<protein>
    <recommendedName>
        <fullName evidence="1">Plasmodium falciparum erythrocyte membrane protein 1 acidic terminal segment domain-containing protein</fullName>
    </recommendedName>
</protein>
<dbReference type="AlphaFoldDB" id="A0A024VDQ4"/>
<evidence type="ECO:0000313" key="2">
    <source>
        <dbReference type="EMBL" id="ETW20956.1"/>
    </source>
</evidence>
<evidence type="ECO:0000313" key="3">
    <source>
        <dbReference type="Proteomes" id="UP000030690"/>
    </source>
</evidence>
<reference evidence="2 3" key="1">
    <citation type="submission" date="2013-02" db="EMBL/GenBank/DDBJ databases">
        <title>The Genome Annotation of Plasmodium falciparum Vietnam Oak-Knoll (FVO).</title>
        <authorList>
            <consortium name="The Broad Institute Genome Sequencing Platform"/>
            <consortium name="The Broad Institute Genome Sequencing Center for Infectious Disease"/>
            <person name="Neafsey D."/>
            <person name="Hoffman S."/>
            <person name="Volkman S."/>
            <person name="Rosenthal P."/>
            <person name="Walker B."/>
            <person name="Young S.K."/>
            <person name="Zeng Q."/>
            <person name="Gargeya S."/>
            <person name="Fitzgerald M."/>
            <person name="Haas B."/>
            <person name="Abouelleil A."/>
            <person name="Allen A.W."/>
            <person name="Alvarado L."/>
            <person name="Arachchi H.M."/>
            <person name="Berlin A.M."/>
            <person name="Chapman S.B."/>
            <person name="Gainer-Dewar J."/>
            <person name="Goldberg J."/>
            <person name="Griggs A."/>
            <person name="Gujja S."/>
            <person name="Hansen M."/>
            <person name="Howarth C."/>
            <person name="Imamovic A."/>
            <person name="Ireland A."/>
            <person name="Larimer J."/>
            <person name="McCowan C."/>
            <person name="Murphy C."/>
            <person name="Pearson M."/>
            <person name="Poon T.W."/>
            <person name="Priest M."/>
            <person name="Roberts A."/>
            <person name="Saif S."/>
            <person name="Shea T."/>
            <person name="Sisk P."/>
            <person name="Sykes S."/>
            <person name="Wortman J."/>
            <person name="Nusbaum C."/>
            <person name="Birren B."/>
        </authorList>
    </citation>
    <scope>NUCLEOTIDE SEQUENCE [LARGE SCALE GENOMIC DNA]</scope>
    <source>
        <strain evidence="3">Vietnam Oak-Knoll (FVO)</strain>
    </source>
</reference>
<dbReference type="EMBL" id="KI925010">
    <property type="protein sequence ID" value="ETW20956.1"/>
    <property type="molecule type" value="Genomic_DNA"/>
</dbReference>
<accession>A0A024VDQ4</accession>
<dbReference type="Proteomes" id="UP000030690">
    <property type="component" value="Unassembled WGS sequence"/>
</dbReference>
<evidence type="ECO:0000259" key="1">
    <source>
        <dbReference type="Pfam" id="PF15445"/>
    </source>
</evidence>
<reference evidence="2 3" key="2">
    <citation type="submission" date="2013-02" db="EMBL/GenBank/DDBJ databases">
        <title>The Genome Sequence of Plasmodium falciparum Vietnam Oak-Knoll (FVO).</title>
        <authorList>
            <consortium name="The Broad Institute Genome Sequencing Platform"/>
            <consortium name="The Broad Institute Genome Sequencing Center for Infectious Disease"/>
            <person name="Neafsey D."/>
            <person name="Cheeseman I."/>
            <person name="Volkman S."/>
            <person name="Adams J."/>
            <person name="Walker B."/>
            <person name="Young S.K."/>
            <person name="Zeng Q."/>
            <person name="Gargeya S."/>
            <person name="Fitzgerald M."/>
            <person name="Haas B."/>
            <person name="Abouelleil A."/>
            <person name="Alvarado L."/>
            <person name="Arachchi H.M."/>
            <person name="Berlin A.M."/>
            <person name="Chapman S.B."/>
            <person name="Dewar J."/>
            <person name="Goldberg J."/>
            <person name="Griggs A."/>
            <person name="Gujja S."/>
            <person name="Hansen M."/>
            <person name="Howarth C."/>
            <person name="Imamovic A."/>
            <person name="Larimer J."/>
            <person name="McCowan C."/>
            <person name="Murphy C."/>
            <person name="Neiman D."/>
            <person name="Pearson M."/>
            <person name="Priest M."/>
            <person name="Roberts A."/>
            <person name="Saif S."/>
            <person name="Shea T."/>
            <person name="Sisk P."/>
            <person name="Sykes S."/>
            <person name="Wortman J."/>
            <person name="Nusbaum C."/>
            <person name="Birren B."/>
        </authorList>
    </citation>
    <scope>NUCLEOTIDE SEQUENCE [LARGE SCALE GENOMIC DNA]</scope>
    <source>
        <strain evidence="3">Vietnam Oak-Knoll (FVO)</strain>
    </source>
</reference>
<dbReference type="Pfam" id="PF15445">
    <property type="entry name" value="ATS"/>
    <property type="match status" value="1"/>
</dbReference>
<dbReference type="Gene3D" id="1.10.1900.40">
    <property type="entry name" value="Acidic terminal segments, variant surface antigen of PfEMP1"/>
    <property type="match status" value="1"/>
</dbReference>
<gene>
    <name evidence="2" type="ORF">PFFVO_00132</name>
</gene>
<feature type="domain" description="Plasmodium falciparum erythrocyte membrane protein 1 acidic terminal segment" evidence="1">
    <location>
        <begin position="57"/>
        <end position="107"/>
    </location>
</feature>
<dbReference type="InterPro" id="IPR044932">
    <property type="entry name" value="PfEMP1_ATS_sf"/>
</dbReference>
<proteinExistence type="predicted"/>
<name>A0A024VDQ4_PLAFA</name>
<organism evidence="2 3">
    <name type="scientific">Plasmodium falciparum Vietnam Oak-Knoll</name>
    <name type="common">FVO</name>
    <dbReference type="NCBI Taxonomy" id="1036723"/>
    <lineage>
        <taxon>Eukaryota</taxon>
        <taxon>Sar</taxon>
        <taxon>Alveolata</taxon>
        <taxon>Apicomplexa</taxon>
        <taxon>Aconoidasida</taxon>
        <taxon>Haemosporida</taxon>
        <taxon>Plasmodiidae</taxon>
        <taxon>Plasmodium</taxon>
        <taxon>Plasmodium (Laverania)</taxon>
    </lineage>
</organism>